<feature type="binding site" evidence="15">
    <location>
        <position position="491"/>
    </location>
    <ligand>
        <name>Mg(2+)</name>
        <dbReference type="ChEBI" id="CHEBI:18420"/>
        <note>shared with alpha subunit</note>
    </ligand>
</feature>
<dbReference type="AlphaFoldDB" id="A0A919FZZ1"/>
<dbReference type="Gene3D" id="3.30.70.380">
    <property type="entry name" value="Ferrodoxin-fold anticodon-binding domain"/>
    <property type="match status" value="1"/>
</dbReference>
<feature type="binding site" evidence="15">
    <location>
        <position position="490"/>
    </location>
    <ligand>
        <name>Mg(2+)</name>
        <dbReference type="ChEBI" id="CHEBI:18420"/>
        <note>shared with alpha subunit</note>
    </ligand>
</feature>
<evidence type="ECO:0000256" key="12">
    <source>
        <dbReference type="ARBA" id="ARBA00022917"/>
    </source>
</evidence>
<sequence>MRVPLSWLREYVDLPATETGRDVQAKLVSAGLEVETVEHLGADIKGPLVVGKVLTIEELTGFKKPIRYCTVDVGAAGGTAQAFGSGAGTGEPQEIVCGATNFSVGDKVVVSLPGAVLPGGFEIAERKTYGRMSRGMICSSNELGIGDDGAHGILVLPPEHEVGTDAIELLELVDEVLDIAVTPDRGYCLSLRGVAREAAIAYGVALRDPALLDVPAANTAGYPVQVADLDGCDRFTARTVTGLNPEARSPIWLQRRLQKAGMRAISLAVDVTNYVMLELGQPLHAYDRHRVEGPIGVRRARPGEKLTTLDDVERVLDPEDLVITDDRGPIGLAGVMGGAHTEIADATADPETGEIAGSTDVVIEAAHFAPVSIARTARRHKLSSEASRRFERGVDPGAASAAAQRTVDLLVLLAGGTADPGVTEVVAPRAPGTITIPADHPDRVAGLAYGRETVVRRLQEIGCDVIGQDELVVTVPSWRPDLTDPNDLAEEVIRLEGYENLPSTLPRPPAGRGLTDRQRMHRRVGRALAGAGYVEAPNYPFVSESVFDQLNLEEDDPARRVVTLVNPLSDEEPALRTTLLPGLLGALRRNDGRGSHDLALFETGLVFQPREHLRVAARLPVDRRPSDEEIVTLTEALPVQPRHAAVVLAGARERAGWWGTDRPAEWADAVEAARIIAREIGAELIVRAGRYGPWHPGRCAELAVRPAGGDGGVQVIGHAGELHPGVVKALGLPARTCAMELDLDRLQEAGRGVVQAPSISTFPVATQDVALVVDSAVPAADVEAALREGAGELLESLRLFDVFTGEQIGAGRKSLAYALRFRAADRTLTVEEASAARDAAVALAAERVGAVLRGA</sequence>
<evidence type="ECO:0000313" key="21">
    <source>
        <dbReference type="Proteomes" id="UP000603708"/>
    </source>
</evidence>
<evidence type="ECO:0000256" key="3">
    <source>
        <dbReference type="ARBA" id="ARBA00011209"/>
    </source>
</evidence>
<evidence type="ECO:0000256" key="10">
    <source>
        <dbReference type="ARBA" id="ARBA00022842"/>
    </source>
</evidence>
<dbReference type="InterPro" id="IPR005146">
    <property type="entry name" value="B3/B4_tRNA-bd"/>
</dbReference>
<dbReference type="SUPFAM" id="SSF54991">
    <property type="entry name" value="Anticodon-binding domain of PheRS"/>
    <property type="match status" value="1"/>
</dbReference>
<dbReference type="InterPro" id="IPR005147">
    <property type="entry name" value="tRNA_synthase_B5-dom"/>
</dbReference>
<dbReference type="FunFam" id="3.30.930.10:FF:000130">
    <property type="entry name" value="Phenylalanine--tRNA ligase beta subunit"/>
    <property type="match status" value="1"/>
</dbReference>
<evidence type="ECO:0000259" key="19">
    <source>
        <dbReference type="PROSITE" id="PS51483"/>
    </source>
</evidence>
<dbReference type="InterPro" id="IPR012340">
    <property type="entry name" value="NA-bd_OB-fold"/>
</dbReference>
<dbReference type="Pfam" id="PF01588">
    <property type="entry name" value="tRNA_bind"/>
    <property type="match status" value="1"/>
</dbReference>
<dbReference type="EC" id="6.1.1.20" evidence="15"/>
<dbReference type="GO" id="GO:0006432">
    <property type="term" value="P:phenylalanyl-tRNA aminoacylation"/>
    <property type="evidence" value="ECO:0007669"/>
    <property type="project" value="UniProtKB-UniRule"/>
</dbReference>
<keyword evidence="9 15" id="KW-0067">ATP-binding</keyword>
<evidence type="ECO:0000256" key="15">
    <source>
        <dbReference type="HAMAP-Rule" id="MF_00283"/>
    </source>
</evidence>
<comment type="caution">
    <text evidence="20">The sequence shown here is derived from an EMBL/GenBank/DDBJ whole genome shotgun (WGS) entry which is preliminary data.</text>
</comment>
<comment type="similarity">
    <text evidence="2 15">Belongs to the phenylalanyl-tRNA synthetase beta subunit family. Type 1 subfamily.</text>
</comment>
<feature type="domain" description="FDX-ACB" evidence="18">
    <location>
        <begin position="760"/>
        <end position="853"/>
    </location>
</feature>
<dbReference type="CDD" id="cd02796">
    <property type="entry name" value="tRNA_bind_bactPheRS"/>
    <property type="match status" value="1"/>
</dbReference>
<dbReference type="Pfam" id="PF03483">
    <property type="entry name" value="B3_4"/>
    <property type="match status" value="1"/>
</dbReference>
<dbReference type="SUPFAM" id="SSF46955">
    <property type="entry name" value="Putative DNA-binding domain"/>
    <property type="match status" value="1"/>
</dbReference>
<dbReference type="RefSeq" id="WP_189930491.1">
    <property type="nucleotide sequence ID" value="NZ_BNCD01000004.1"/>
</dbReference>
<evidence type="ECO:0000256" key="13">
    <source>
        <dbReference type="ARBA" id="ARBA00023146"/>
    </source>
</evidence>
<dbReference type="SMART" id="SM00896">
    <property type="entry name" value="FDX-ACB"/>
    <property type="match status" value="1"/>
</dbReference>
<keyword evidence="21" id="KW-1185">Reference proteome</keyword>
<evidence type="ECO:0000313" key="20">
    <source>
        <dbReference type="EMBL" id="GHH75530.1"/>
    </source>
</evidence>
<dbReference type="Pfam" id="PF03147">
    <property type="entry name" value="FDX-ACB"/>
    <property type="match status" value="1"/>
</dbReference>
<dbReference type="SUPFAM" id="SSF55681">
    <property type="entry name" value="Class II aaRS and biotin synthetases"/>
    <property type="match status" value="1"/>
</dbReference>
<evidence type="ECO:0000259" key="18">
    <source>
        <dbReference type="PROSITE" id="PS51447"/>
    </source>
</evidence>
<comment type="catalytic activity">
    <reaction evidence="14 15">
        <text>tRNA(Phe) + L-phenylalanine + ATP = L-phenylalanyl-tRNA(Phe) + AMP + diphosphate + H(+)</text>
        <dbReference type="Rhea" id="RHEA:19413"/>
        <dbReference type="Rhea" id="RHEA-COMP:9668"/>
        <dbReference type="Rhea" id="RHEA-COMP:9699"/>
        <dbReference type="ChEBI" id="CHEBI:15378"/>
        <dbReference type="ChEBI" id="CHEBI:30616"/>
        <dbReference type="ChEBI" id="CHEBI:33019"/>
        <dbReference type="ChEBI" id="CHEBI:58095"/>
        <dbReference type="ChEBI" id="CHEBI:78442"/>
        <dbReference type="ChEBI" id="CHEBI:78531"/>
        <dbReference type="ChEBI" id="CHEBI:456215"/>
        <dbReference type="EC" id="6.1.1.20"/>
    </reaction>
</comment>
<keyword evidence="7 15" id="KW-0479">Metal-binding</keyword>
<proteinExistence type="inferred from homology"/>
<dbReference type="InterPro" id="IPR005121">
    <property type="entry name" value="Fdx_antiC-bd"/>
</dbReference>
<feature type="domain" description="TRNA-binding" evidence="17">
    <location>
        <begin position="42"/>
        <end position="167"/>
    </location>
</feature>
<evidence type="ECO:0000256" key="4">
    <source>
        <dbReference type="ARBA" id="ARBA00022490"/>
    </source>
</evidence>
<dbReference type="Gene3D" id="2.40.50.140">
    <property type="entry name" value="Nucleic acid-binding proteins"/>
    <property type="match status" value="1"/>
</dbReference>
<evidence type="ECO:0000256" key="11">
    <source>
        <dbReference type="ARBA" id="ARBA00022884"/>
    </source>
</evidence>
<dbReference type="InterPro" id="IPR009061">
    <property type="entry name" value="DNA-bd_dom_put_sf"/>
</dbReference>
<keyword evidence="6 15" id="KW-0436">Ligase</keyword>
<gene>
    <name evidence="15 20" type="primary">pheT</name>
    <name evidence="20" type="ORF">GCM10018793_19090</name>
</gene>
<evidence type="ECO:0000256" key="5">
    <source>
        <dbReference type="ARBA" id="ARBA00022555"/>
    </source>
</evidence>
<dbReference type="Gene3D" id="3.30.56.10">
    <property type="match status" value="2"/>
</dbReference>
<dbReference type="InterPro" id="IPR045060">
    <property type="entry name" value="Phe-tRNA-ligase_IIc_bsu"/>
</dbReference>
<dbReference type="GO" id="GO:0005524">
    <property type="term" value="F:ATP binding"/>
    <property type="evidence" value="ECO:0007669"/>
    <property type="project" value="UniProtKB-UniRule"/>
</dbReference>
<dbReference type="GO" id="GO:0004826">
    <property type="term" value="F:phenylalanine-tRNA ligase activity"/>
    <property type="evidence" value="ECO:0007669"/>
    <property type="project" value="UniProtKB-UniRule"/>
</dbReference>
<dbReference type="GO" id="GO:0000049">
    <property type="term" value="F:tRNA binding"/>
    <property type="evidence" value="ECO:0007669"/>
    <property type="project" value="UniProtKB-UniRule"/>
</dbReference>
<keyword evidence="11 16" id="KW-0694">RNA-binding</keyword>
<name>A0A919FZZ1_9ACTN</name>
<dbReference type="EMBL" id="BNCD01000004">
    <property type="protein sequence ID" value="GHH75530.1"/>
    <property type="molecule type" value="Genomic_DNA"/>
</dbReference>
<dbReference type="FunFam" id="3.30.56.10:FF:000002">
    <property type="entry name" value="Phenylalanine--tRNA ligase beta subunit"/>
    <property type="match status" value="1"/>
</dbReference>
<evidence type="ECO:0000256" key="1">
    <source>
        <dbReference type="ARBA" id="ARBA00004496"/>
    </source>
</evidence>
<comment type="subcellular location">
    <subcellularLocation>
        <location evidence="1 15">Cytoplasm</location>
    </subcellularLocation>
</comment>
<organism evidence="20 21">
    <name type="scientific">Streptomyces sulfonofaciens</name>
    <dbReference type="NCBI Taxonomy" id="68272"/>
    <lineage>
        <taxon>Bacteria</taxon>
        <taxon>Bacillati</taxon>
        <taxon>Actinomycetota</taxon>
        <taxon>Actinomycetes</taxon>
        <taxon>Kitasatosporales</taxon>
        <taxon>Streptomycetaceae</taxon>
        <taxon>Streptomyces</taxon>
    </lineage>
</organism>
<dbReference type="Gene3D" id="3.30.930.10">
    <property type="entry name" value="Bira Bifunctional Protein, Domain 2"/>
    <property type="match status" value="1"/>
</dbReference>
<dbReference type="InterPro" id="IPR036690">
    <property type="entry name" value="Fdx_antiC-bd_sf"/>
</dbReference>
<dbReference type="InterPro" id="IPR004532">
    <property type="entry name" value="Phe-tRNA-ligase_IIc_bsu_bact"/>
</dbReference>
<dbReference type="InterPro" id="IPR033714">
    <property type="entry name" value="tRNA_bind_bactPheRS"/>
</dbReference>
<keyword evidence="12 15" id="KW-0648">Protein biosynthesis</keyword>
<evidence type="ECO:0000256" key="9">
    <source>
        <dbReference type="ARBA" id="ARBA00022840"/>
    </source>
</evidence>
<keyword evidence="4 15" id="KW-0963">Cytoplasm</keyword>
<dbReference type="Gene3D" id="3.50.40.10">
    <property type="entry name" value="Phenylalanyl-trna Synthetase, Chain B, domain 3"/>
    <property type="match status" value="1"/>
</dbReference>
<dbReference type="HAMAP" id="MF_00283">
    <property type="entry name" value="Phe_tRNA_synth_beta1"/>
    <property type="match status" value="1"/>
</dbReference>
<dbReference type="Pfam" id="PF03484">
    <property type="entry name" value="B5"/>
    <property type="match status" value="1"/>
</dbReference>
<comment type="subunit">
    <text evidence="3 15">Tetramer of two alpha and two beta subunits.</text>
</comment>
<evidence type="ECO:0000256" key="7">
    <source>
        <dbReference type="ARBA" id="ARBA00022723"/>
    </source>
</evidence>
<dbReference type="PROSITE" id="PS51447">
    <property type="entry name" value="FDX_ACB"/>
    <property type="match status" value="1"/>
</dbReference>
<feature type="binding site" evidence="15">
    <location>
        <position position="487"/>
    </location>
    <ligand>
        <name>Mg(2+)</name>
        <dbReference type="ChEBI" id="CHEBI:18420"/>
        <note>shared with alpha subunit</note>
    </ligand>
</feature>
<dbReference type="SUPFAM" id="SSF56037">
    <property type="entry name" value="PheT/TilS domain"/>
    <property type="match status" value="1"/>
</dbReference>
<keyword evidence="10 15" id="KW-0460">Magnesium</keyword>
<keyword evidence="5 16" id="KW-0820">tRNA-binding</keyword>
<dbReference type="FunFam" id="2.40.50.140:FF:000045">
    <property type="entry name" value="Phenylalanine--tRNA ligase beta subunit"/>
    <property type="match status" value="1"/>
</dbReference>
<dbReference type="Pfam" id="PF17759">
    <property type="entry name" value="tRNA_synthFbeta"/>
    <property type="match status" value="1"/>
</dbReference>
<protein>
    <recommendedName>
        <fullName evidence="15">Phenylalanine--tRNA ligase beta subunit</fullName>
        <ecNumber evidence="15">6.1.1.20</ecNumber>
    </recommendedName>
    <alternativeName>
        <fullName evidence="15">Phenylalanyl-tRNA synthetase beta subunit</fullName>
        <shortName evidence="15">PheRS</shortName>
    </alternativeName>
</protein>
<feature type="domain" description="B5" evidence="19">
    <location>
        <begin position="429"/>
        <end position="503"/>
    </location>
</feature>
<evidence type="ECO:0000259" key="17">
    <source>
        <dbReference type="PROSITE" id="PS50886"/>
    </source>
</evidence>
<comment type="cofactor">
    <cofactor evidence="15">
        <name>Mg(2+)</name>
        <dbReference type="ChEBI" id="CHEBI:18420"/>
    </cofactor>
    <text evidence="15">Binds 2 magnesium ions per tetramer.</text>
</comment>
<feature type="binding site" evidence="15">
    <location>
        <position position="481"/>
    </location>
    <ligand>
        <name>Mg(2+)</name>
        <dbReference type="ChEBI" id="CHEBI:18420"/>
        <note>shared with alpha subunit</note>
    </ligand>
</feature>
<dbReference type="PROSITE" id="PS50886">
    <property type="entry name" value="TRBD"/>
    <property type="match status" value="1"/>
</dbReference>
<dbReference type="PANTHER" id="PTHR10947">
    <property type="entry name" value="PHENYLALANYL-TRNA SYNTHETASE BETA CHAIN AND LEUCINE-RICH REPEAT-CONTAINING PROTEIN 47"/>
    <property type="match status" value="1"/>
</dbReference>
<dbReference type="InterPro" id="IPR041616">
    <property type="entry name" value="PheRS_beta_core"/>
</dbReference>
<reference evidence="20" key="2">
    <citation type="submission" date="2020-09" db="EMBL/GenBank/DDBJ databases">
        <authorList>
            <person name="Sun Q."/>
            <person name="Ohkuma M."/>
        </authorList>
    </citation>
    <scope>NUCLEOTIDE SEQUENCE</scope>
    <source>
        <strain evidence="20">JCM 5069</strain>
    </source>
</reference>
<dbReference type="SMART" id="SM00874">
    <property type="entry name" value="B5"/>
    <property type="match status" value="1"/>
</dbReference>
<dbReference type="SUPFAM" id="SSF50249">
    <property type="entry name" value="Nucleic acid-binding proteins"/>
    <property type="match status" value="1"/>
</dbReference>
<dbReference type="InterPro" id="IPR002547">
    <property type="entry name" value="tRNA-bd_dom"/>
</dbReference>
<evidence type="ECO:0000256" key="8">
    <source>
        <dbReference type="ARBA" id="ARBA00022741"/>
    </source>
</evidence>
<dbReference type="GO" id="GO:0009328">
    <property type="term" value="C:phenylalanine-tRNA ligase complex"/>
    <property type="evidence" value="ECO:0007669"/>
    <property type="project" value="TreeGrafter"/>
</dbReference>
<dbReference type="NCBIfam" id="TIGR00472">
    <property type="entry name" value="pheT_bact"/>
    <property type="match status" value="1"/>
</dbReference>
<evidence type="ECO:0000256" key="14">
    <source>
        <dbReference type="ARBA" id="ARBA00049255"/>
    </source>
</evidence>
<evidence type="ECO:0000256" key="16">
    <source>
        <dbReference type="PROSITE-ProRule" id="PRU00209"/>
    </source>
</evidence>
<reference evidence="20" key="1">
    <citation type="journal article" date="2014" name="Int. J. Syst. Evol. Microbiol.">
        <title>Complete genome sequence of Corynebacterium casei LMG S-19264T (=DSM 44701T), isolated from a smear-ripened cheese.</title>
        <authorList>
            <consortium name="US DOE Joint Genome Institute (JGI-PGF)"/>
            <person name="Walter F."/>
            <person name="Albersmeier A."/>
            <person name="Kalinowski J."/>
            <person name="Ruckert C."/>
        </authorList>
    </citation>
    <scope>NUCLEOTIDE SEQUENCE</scope>
    <source>
        <strain evidence="20">JCM 5069</strain>
    </source>
</reference>
<dbReference type="SMART" id="SM00873">
    <property type="entry name" value="B3_4"/>
    <property type="match status" value="1"/>
</dbReference>
<keyword evidence="8 15" id="KW-0547">Nucleotide-binding</keyword>
<accession>A0A919FZZ1</accession>
<dbReference type="CDD" id="cd00769">
    <property type="entry name" value="PheRS_beta_core"/>
    <property type="match status" value="1"/>
</dbReference>
<keyword evidence="13 15" id="KW-0030">Aminoacyl-tRNA synthetase</keyword>
<evidence type="ECO:0000256" key="6">
    <source>
        <dbReference type="ARBA" id="ARBA00022598"/>
    </source>
</evidence>
<dbReference type="InterPro" id="IPR045864">
    <property type="entry name" value="aa-tRNA-synth_II/BPL/LPL"/>
</dbReference>
<dbReference type="InterPro" id="IPR020825">
    <property type="entry name" value="Phe-tRNA_synthase-like_B3/B4"/>
</dbReference>
<dbReference type="FunFam" id="3.50.40.10:FF:000001">
    <property type="entry name" value="Phenylalanine--tRNA ligase beta subunit"/>
    <property type="match status" value="1"/>
</dbReference>
<evidence type="ECO:0000256" key="2">
    <source>
        <dbReference type="ARBA" id="ARBA00008653"/>
    </source>
</evidence>
<dbReference type="PROSITE" id="PS51483">
    <property type="entry name" value="B5"/>
    <property type="match status" value="1"/>
</dbReference>
<dbReference type="PANTHER" id="PTHR10947:SF0">
    <property type="entry name" value="PHENYLALANINE--TRNA LIGASE BETA SUBUNIT"/>
    <property type="match status" value="1"/>
</dbReference>
<dbReference type="GO" id="GO:0000287">
    <property type="term" value="F:magnesium ion binding"/>
    <property type="evidence" value="ECO:0007669"/>
    <property type="project" value="UniProtKB-UniRule"/>
</dbReference>
<dbReference type="FunFam" id="3.30.70.380:FF:000001">
    <property type="entry name" value="Phenylalanine--tRNA ligase beta subunit"/>
    <property type="match status" value="1"/>
</dbReference>
<dbReference type="Proteomes" id="UP000603708">
    <property type="component" value="Unassembled WGS sequence"/>
</dbReference>